<sequence>MVTERGVFRKLGLDAMPTAGVCTCMHAPPSFPREADKNAIHAYSITGHLLRCGGGDVMNDAADDEGGATVDATALYLAQLNQRIRRGCTAHADPAGRIYYMKCALASLSPSPTAGLPQRPQLPQRFRVFAGTSQRAFTDLKAVAVKAKRARAPAQRPCLDSEETMTAKSCQML</sequence>
<comment type="caution">
    <text evidence="1">The sequence shown here is derived from an EMBL/GenBank/DDBJ whole genome shotgun (WGS) entry which is preliminary data.</text>
</comment>
<gene>
    <name evidence="1" type="ORF">HPB51_010748</name>
</gene>
<dbReference type="VEuPathDB" id="VectorBase:LOC119170012"/>
<protein>
    <submittedName>
        <fullName evidence="1">Uncharacterized protein</fullName>
    </submittedName>
</protein>
<name>A0A9J6DVD2_RHIMP</name>
<proteinExistence type="predicted"/>
<organism evidence="1 2">
    <name type="scientific">Rhipicephalus microplus</name>
    <name type="common">Cattle tick</name>
    <name type="synonym">Boophilus microplus</name>
    <dbReference type="NCBI Taxonomy" id="6941"/>
    <lineage>
        <taxon>Eukaryota</taxon>
        <taxon>Metazoa</taxon>
        <taxon>Ecdysozoa</taxon>
        <taxon>Arthropoda</taxon>
        <taxon>Chelicerata</taxon>
        <taxon>Arachnida</taxon>
        <taxon>Acari</taxon>
        <taxon>Parasitiformes</taxon>
        <taxon>Ixodida</taxon>
        <taxon>Ixodoidea</taxon>
        <taxon>Ixodidae</taxon>
        <taxon>Rhipicephalinae</taxon>
        <taxon>Rhipicephalus</taxon>
        <taxon>Boophilus</taxon>
    </lineage>
</organism>
<reference evidence="1" key="2">
    <citation type="submission" date="2021-09" db="EMBL/GenBank/DDBJ databases">
        <authorList>
            <person name="Jia N."/>
            <person name="Wang J."/>
            <person name="Shi W."/>
            <person name="Du L."/>
            <person name="Sun Y."/>
            <person name="Zhan W."/>
            <person name="Jiang J."/>
            <person name="Wang Q."/>
            <person name="Zhang B."/>
            <person name="Ji P."/>
            <person name="Sakyi L.B."/>
            <person name="Cui X."/>
            <person name="Yuan T."/>
            <person name="Jiang B."/>
            <person name="Yang W."/>
            <person name="Lam T.T.-Y."/>
            <person name="Chang Q."/>
            <person name="Ding S."/>
            <person name="Wang X."/>
            <person name="Zhu J."/>
            <person name="Ruan X."/>
            <person name="Zhao L."/>
            <person name="Wei J."/>
            <person name="Que T."/>
            <person name="Du C."/>
            <person name="Cheng J."/>
            <person name="Dai P."/>
            <person name="Han X."/>
            <person name="Huang E."/>
            <person name="Gao Y."/>
            <person name="Liu J."/>
            <person name="Shao H."/>
            <person name="Ye R."/>
            <person name="Li L."/>
            <person name="Wei W."/>
            <person name="Wang X."/>
            <person name="Wang C."/>
            <person name="Huo Q."/>
            <person name="Li W."/>
            <person name="Guo W."/>
            <person name="Chen H."/>
            <person name="Chen S."/>
            <person name="Zhou L."/>
            <person name="Zhou L."/>
            <person name="Ni X."/>
            <person name="Tian J."/>
            <person name="Zhou Y."/>
            <person name="Sheng Y."/>
            <person name="Liu T."/>
            <person name="Pan Y."/>
            <person name="Xia L."/>
            <person name="Li J."/>
            <person name="Zhao F."/>
            <person name="Cao W."/>
        </authorList>
    </citation>
    <scope>NUCLEOTIDE SEQUENCE</scope>
    <source>
        <strain evidence="1">Rmic-2018</strain>
        <tissue evidence="1">Larvae</tissue>
    </source>
</reference>
<accession>A0A9J6DVD2</accession>
<reference evidence="1" key="1">
    <citation type="journal article" date="2020" name="Cell">
        <title>Large-Scale Comparative Analyses of Tick Genomes Elucidate Their Genetic Diversity and Vector Capacities.</title>
        <authorList>
            <consortium name="Tick Genome and Microbiome Consortium (TIGMIC)"/>
            <person name="Jia N."/>
            <person name="Wang J."/>
            <person name="Shi W."/>
            <person name="Du L."/>
            <person name="Sun Y."/>
            <person name="Zhan W."/>
            <person name="Jiang J.F."/>
            <person name="Wang Q."/>
            <person name="Zhang B."/>
            <person name="Ji P."/>
            <person name="Bell-Sakyi L."/>
            <person name="Cui X.M."/>
            <person name="Yuan T.T."/>
            <person name="Jiang B.G."/>
            <person name="Yang W.F."/>
            <person name="Lam T.T."/>
            <person name="Chang Q.C."/>
            <person name="Ding S.J."/>
            <person name="Wang X.J."/>
            <person name="Zhu J.G."/>
            <person name="Ruan X.D."/>
            <person name="Zhao L."/>
            <person name="Wei J.T."/>
            <person name="Ye R.Z."/>
            <person name="Que T.C."/>
            <person name="Du C.H."/>
            <person name="Zhou Y.H."/>
            <person name="Cheng J.X."/>
            <person name="Dai P.F."/>
            <person name="Guo W.B."/>
            <person name="Han X.H."/>
            <person name="Huang E.J."/>
            <person name="Li L.F."/>
            <person name="Wei W."/>
            <person name="Gao Y.C."/>
            <person name="Liu J.Z."/>
            <person name="Shao H.Z."/>
            <person name="Wang X."/>
            <person name="Wang C.C."/>
            <person name="Yang T.C."/>
            <person name="Huo Q.B."/>
            <person name="Li W."/>
            <person name="Chen H.Y."/>
            <person name="Chen S.E."/>
            <person name="Zhou L.G."/>
            <person name="Ni X.B."/>
            <person name="Tian J.H."/>
            <person name="Sheng Y."/>
            <person name="Liu T."/>
            <person name="Pan Y.S."/>
            <person name="Xia L.Y."/>
            <person name="Li J."/>
            <person name="Zhao F."/>
            <person name="Cao W.C."/>
        </authorList>
    </citation>
    <scope>NUCLEOTIDE SEQUENCE</scope>
    <source>
        <strain evidence="1">Rmic-2018</strain>
    </source>
</reference>
<evidence type="ECO:0000313" key="2">
    <source>
        <dbReference type="Proteomes" id="UP000821866"/>
    </source>
</evidence>
<dbReference type="EMBL" id="JABSTU010000007">
    <property type="protein sequence ID" value="KAH8025664.1"/>
    <property type="molecule type" value="Genomic_DNA"/>
</dbReference>
<dbReference type="Proteomes" id="UP000821866">
    <property type="component" value="Unassembled WGS sequence"/>
</dbReference>
<keyword evidence="2" id="KW-1185">Reference proteome</keyword>
<evidence type="ECO:0000313" key="1">
    <source>
        <dbReference type="EMBL" id="KAH8025664.1"/>
    </source>
</evidence>
<dbReference type="AlphaFoldDB" id="A0A9J6DVD2"/>